<dbReference type="AlphaFoldDB" id="A0AAU7CQA4"/>
<gene>
    <name evidence="2" type="ORF">V5E97_14670</name>
</gene>
<proteinExistence type="predicted"/>
<dbReference type="EMBL" id="CP155447">
    <property type="protein sequence ID" value="XBH07233.1"/>
    <property type="molecule type" value="Genomic_DNA"/>
</dbReference>
<protein>
    <submittedName>
        <fullName evidence="2">Uncharacterized protein</fullName>
    </submittedName>
</protein>
<evidence type="ECO:0000256" key="1">
    <source>
        <dbReference type="SAM" id="MobiDB-lite"/>
    </source>
</evidence>
<reference evidence="2" key="1">
    <citation type="submission" date="2024-05" db="EMBL/GenBank/DDBJ databases">
        <title>Planctomycetes of the genus Singulisphaera possess chitinolytic capabilities.</title>
        <authorList>
            <person name="Ivanova A."/>
        </authorList>
    </citation>
    <scope>NUCLEOTIDE SEQUENCE</scope>
    <source>
        <strain evidence="2">Ch08T</strain>
    </source>
</reference>
<feature type="region of interest" description="Disordered" evidence="1">
    <location>
        <begin position="190"/>
        <end position="214"/>
    </location>
</feature>
<name>A0AAU7CQA4_9BACT</name>
<dbReference type="RefSeq" id="WP_406700076.1">
    <property type="nucleotide sequence ID" value="NZ_CP155447.1"/>
</dbReference>
<sequence>MLYTVASWEWTSGEPLTPAMAREGLSRWRPKTDRIAATGPIVAVALRYDGTRGQVVAEGVTARGSCGPWSAPAIVDALGSVMVLAAIPASLVRVIGTAEIRVHPGTRSAVPQAHVAVGQTAPIGRFRIAAGRVRSPKRPRFFSFGKSASRLGPTRAGVGTPRLRGIAQPEAWEQVKEAAATASAILQSEVDGHHGSRPPPGIARLYASTKAEWP</sequence>
<evidence type="ECO:0000313" key="2">
    <source>
        <dbReference type="EMBL" id="XBH07233.1"/>
    </source>
</evidence>
<organism evidence="2">
    <name type="scientific">Singulisphaera sp. Ch08</name>
    <dbReference type="NCBI Taxonomy" id="3120278"/>
    <lineage>
        <taxon>Bacteria</taxon>
        <taxon>Pseudomonadati</taxon>
        <taxon>Planctomycetota</taxon>
        <taxon>Planctomycetia</taxon>
        <taxon>Isosphaerales</taxon>
        <taxon>Isosphaeraceae</taxon>
        <taxon>Singulisphaera</taxon>
    </lineage>
</organism>
<accession>A0AAU7CQA4</accession>